<evidence type="ECO:0000313" key="3">
    <source>
        <dbReference type="Proteomes" id="UP000053097"/>
    </source>
</evidence>
<feature type="domain" description="Ribosomal protein eL8/eL30/eS12/Gadd45" evidence="1">
    <location>
        <begin position="5"/>
        <end position="83"/>
    </location>
</feature>
<dbReference type="InterPro" id="IPR029064">
    <property type="entry name" value="Ribosomal_eL30-like_sf"/>
</dbReference>
<dbReference type="SUPFAM" id="SSF55315">
    <property type="entry name" value="L30e-like"/>
    <property type="match status" value="1"/>
</dbReference>
<dbReference type="Proteomes" id="UP000053097">
    <property type="component" value="Unassembled WGS sequence"/>
</dbReference>
<dbReference type="Gene3D" id="3.30.1330.30">
    <property type="match status" value="1"/>
</dbReference>
<evidence type="ECO:0000313" key="2">
    <source>
        <dbReference type="EMBL" id="EZA55075.1"/>
    </source>
</evidence>
<accession>A0A026WG28</accession>
<proteinExistence type="predicted"/>
<name>A0A026WG28_OOCBI</name>
<reference evidence="2 3" key="1">
    <citation type="journal article" date="2014" name="Curr. Biol.">
        <title>The genome of the clonal raider ant Cerapachys biroi.</title>
        <authorList>
            <person name="Oxley P.R."/>
            <person name="Ji L."/>
            <person name="Fetter-Pruneda I."/>
            <person name="McKenzie S.K."/>
            <person name="Li C."/>
            <person name="Hu H."/>
            <person name="Zhang G."/>
            <person name="Kronauer D.J."/>
        </authorList>
    </citation>
    <scope>NUCLEOTIDE SEQUENCE [LARGE SCALE GENOMIC DNA]</scope>
</reference>
<dbReference type="EMBL" id="KK107231">
    <property type="protein sequence ID" value="EZA55075.1"/>
    <property type="molecule type" value="Genomic_DNA"/>
</dbReference>
<gene>
    <name evidence="2" type="ORF">X777_04541</name>
</gene>
<dbReference type="OrthoDB" id="7552115at2759"/>
<dbReference type="OMA" id="AKNIPHI"/>
<sequence>MYHVERDMLFIGLIDVINSVEQNLADFIVLAENATHLLAPLDFFARLTKLAEAKNVPYVYTCKKKQLGWACHLSVGISAISIKIGHSYFSEKINATKSMIISAALSSTITL</sequence>
<keyword evidence="3" id="KW-1185">Reference proteome</keyword>
<dbReference type="Pfam" id="PF01248">
    <property type="entry name" value="Ribosomal_L7Ae"/>
    <property type="match status" value="1"/>
</dbReference>
<protein>
    <recommendedName>
        <fullName evidence="1">Ribosomal protein eL8/eL30/eS12/Gadd45 domain-containing protein</fullName>
    </recommendedName>
</protein>
<organism evidence="2 3">
    <name type="scientific">Ooceraea biroi</name>
    <name type="common">Clonal raider ant</name>
    <name type="synonym">Cerapachys biroi</name>
    <dbReference type="NCBI Taxonomy" id="2015173"/>
    <lineage>
        <taxon>Eukaryota</taxon>
        <taxon>Metazoa</taxon>
        <taxon>Ecdysozoa</taxon>
        <taxon>Arthropoda</taxon>
        <taxon>Hexapoda</taxon>
        <taxon>Insecta</taxon>
        <taxon>Pterygota</taxon>
        <taxon>Neoptera</taxon>
        <taxon>Endopterygota</taxon>
        <taxon>Hymenoptera</taxon>
        <taxon>Apocrita</taxon>
        <taxon>Aculeata</taxon>
        <taxon>Formicoidea</taxon>
        <taxon>Formicidae</taxon>
        <taxon>Dorylinae</taxon>
        <taxon>Ooceraea</taxon>
    </lineage>
</organism>
<dbReference type="InterPro" id="IPR004038">
    <property type="entry name" value="Ribosomal_eL8/eL30/eS12/Gad45"/>
</dbReference>
<dbReference type="STRING" id="2015173.A0A026WG28"/>
<evidence type="ECO:0000259" key="1">
    <source>
        <dbReference type="Pfam" id="PF01248"/>
    </source>
</evidence>
<dbReference type="AlphaFoldDB" id="A0A026WG28"/>